<name>A0A5C6RXQ3_9FLAO</name>
<evidence type="ECO:0000313" key="3">
    <source>
        <dbReference type="EMBL" id="TXB66785.1"/>
    </source>
</evidence>
<keyword evidence="2" id="KW-0732">Signal</keyword>
<dbReference type="Proteomes" id="UP000321721">
    <property type="component" value="Unassembled WGS sequence"/>
</dbReference>
<dbReference type="OrthoDB" id="9807384at2"/>
<gene>
    <name evidence="3" type="ORF">FRY74_00965</name>
</gene>
<comment type="caution">
    <text evidence="3">The sequence shown here is derived from an EMBL/GenBank/DDBJ whole genome shotgun (WGS) entry which is preliminary data.</text>
</comment>
<keyword evidence="1" id="KW-0472">Membrane</keyword>
<dbReference type="RefSeq" id="WP_147097727.1">
    <property type="nucleotide sequence ID" value="NZ_VOOS01000001.1"/>
</dbReference>
<organism evidence="3 4">
    <name type="scientific">Vicingus serpentipes</name>
    <dbReference type="NCBI Taxonomy" id="1926625"/>
    <lineage>
        <taxon>Bacteria</taxon>
        <taxon>Pseudomonadati</taxon>
        <taxon>Bacteroidota</taxon>
        <taxon>Flavobacteriia</taxon>
        <taxon>Flavobacteriales</taxon>
        <taxon>Vicingaceae</taxon>
        <taxon>Vicingus</taxon>
    </lineage>
</organism>
<accession>A0A5C6RXQ3</accession>
<proteinExistence type="predicted"/>
<evidence type="ECO:0000313" key="4">
    <source>
        <dbReference type="Proteomes" id="UP000321721"/>
    </source>
</evidence>
<dbReference type="AlphaFoldDB" id="A0A5C6RXQ3"/>
<feature type="signal peptide" evidence="2">
    <location>
        <begin position="1"/>
        <end position="19"/>
    </location>
</feature>
<evidence type="ECO:0008006" key="5">
    <source>
        <dbReference type="Google" id="ProtNLM"/>
    </source>
</evidence>
<protein>
    <recommendedName>
        <fullName evidence="5">Protein BatD</fullName>
    </recommendedName>
</protein>
<sequence length="316" mass="36193">MKKLFYILISFICLAQVNAQTYSVEAIADTNSILIGEQINISLKTTYTVNEGAISIGFPTLYDTINQYVEIVNKTKIDTLIPNKEEPYTFLQEQIITVTSFDSGYYAIPPFLFVVNNDTIASEPILIEVQTMPVDTAQAIFDIKGIIDEPFSITDWLKDNWWWLVAILVLAIVIIWVIKYLKNRKPEEIIEEVVPQIPEHIIALEKLEKIKEEKLWQEGKVKLYHSHISEILREYIENRYQVNALEETTSEILHGLRLQNISPELMNKLTQTLTLADLVKFAKEQPLANENEMSIGAAIEFVNTTKLIITESKDAN</sequence>
<dbReference type="EMBL" id="VOOS01000001">
    <property type="protein sequence ID" value="TXB66785.1"/>
    <property type="molecule type" value="Genomic_DNA"/>
</dbReference>
<reference evidence="3 4" key="1">
    <citation type="submission" date="2019-08" db="EMBL/GenBank/DDBJ databases">
        <title>Genome of Vicingus serpentipes NCIMB 15042.</title>
        <authorList>
            <person name="Bowman J.P."/>
        </authorList>
    </citation>
    <scope>NUCLEOTIDE SEQUENCE [LARGE SCALE GENOMIC DNA]</scope>
    <source>
        <strain evidence="3 4">NCIMB 15042</strain>
    </source>
</reference>
<keyword evidence="1" id="KW-1133">Transmembrane helix</keyword>
<keyword evidence="1" id="KW-0812">Transmembrane</keyword>
<keyword evidence="4" id="KW-1185">Reference proteome</keyword>
<evidence type="ECO:0000256" key="2">
    <source>
        <dbReference type="SAM" id="SignalP"/>
    </source>
</evidence>
<feature type="chain" id="PRO_5022879288" description="Protein BatD" evidence="2">
    <location>
        <begin position="20"/>
        <end position="316"/>
    </location>
</feature>
<feature type="transmembrane region" description="Helical" evidence="1">
    <location>
        <begin position="161"/>
        <end position="181"/>
    </location>
</feature>
<evidence type="ECO:0000256" key="1">
    <source>
        <dbReference type="SAM" id="Phobius"/>
    </source>
</evidence>